<reference evidence="3 4" key="1">
    <citation type="submission" date="2016-09" db="EMBL/GenBank/DDBJ databases">
        <title>Extensive genetic diversity and differential bi-allelic expression allows diatom success in the polar Southern Ocean.</title>
        <authorList>
            <consortium name="DOE Joint Genome Institute"/>
            <person name="Mock T."/>
            <person name="Otillar R.P."/>
            <person name="Strauss J."/>
            <person name="Dupont C."/>
            <person name="Frickenhaus S."/>
            <person name="Maumus F."/>
            <person name="Mcmullan M."/>
            <person name="Sanges R."/>
            <person name="Schmutz J."/>
            <person name="Toseland A."/>
            <person name="Valas R."/>
            <person name="Veluchamy A."/>
            <person name="Ward B.J."/>
            <person name="Allen A."/>
            <person name="Barry K."/>
            <person name="Falciatore A."/>
            <person name="Ferrante M."/>
            <person name="Fortunato A.E."/>
            <person name="Gloeckner G."/>
            <person name="Gruber A."/>
            <person name="Hipkin R."/>
            <person name="Janech M."/>
            <person name="Kroth P."/>
            <person name="Leese F."/>
            <person name="Lindquist E."/>
            <person name="Lyon B.R."/>
            <person name="Martin J."/>
            <person name="Mayer C."/>
            <person name="Parker M."/>
            <person name="Quesneville H."/>
            <person name="Raymond J."/>
            <person name="Uhlig C."/>
            <person name="Valentin K.U."/>
            <person name="Worden A.Z."/>
            <person name="Armbrust E.V."/>
            <person name="Bowler C."/>
            <person name="Green B."/>
            <person name="Moulton V."/>
            <person name="Van Oosterhout C."/>
            <person name="Grigoriev I."/>
        </authorList>
    </citation>
    <scope>NUCLEOTIDE SEQUENCE [LARGE SCALE GENOMIC DNA]</scope>
    <source>
        <strain evidence="3 4">CCMP1102</strain>
    </source>
</reference>
<dbReference type="Gene3D" id="3.40.50.300">
    <property type="entry name" value="P-loop containing nucleotide triphosphate hydrolases"/>
    <property type="match status" value="1"/>
</dbReference>
<evidence type="ECO:0000313" key="3">
    <source>
        <dbReference type="EMBL" id="OEU06604.1"/>
    </source>
</evidence>
<protein>
    <recommendedName>
        <fullName evidence="2">Helicase-associated domain-containing protein</fullName>
    </recommendedName>
</protein>
<dbReference type="AlphaFoldDB" id="A0A1E7EL44"/>
<evidence type="ECO:0000259" key="2">
    <source>
        <dbReference type="Pfam" id="PF03457"/>
    </source>
</evidence>
<feature type="region of interest" description="Disordered" evidence="1">
    <location>
        <begin position="1"/>
        <end position="25"/>
    </location>
</feature>
<accession>A0A1E7EL44</accession>
<evidence type="ECO:0000313" key="4">
    <source>
        <dbReference type="Proteomes" id="UP000095751"/>
    </source>
</evidence>
<dbReference type="InterPro" id="IPR005114">
    <property type="entry name" value="Helicase_assoc"/>
</dbReference>
<dbReference type="PANTHER" id="PTHR33418:SF1">
    <property type="entry name" value="HELICASE-ASSOCIATED DOMAIN-CONTAINING PROTEIN"/>
    <property type="match status" value="1"/>
</dbReference>
<feature type="compositionally biased region" description="Polar residues" evidence="1">
    <location>
        <begin position="13"/>
        <end position="22"/>
    </location>
</feature>
<dbReference type="Pfam" id="PF03457">
    <property type="entry name" value="HA"/>
    <property type="match status" value="2"/>
</dbReference>
<name>A0A1E7EL44_9STRA</name>
<dbReference type="InParanoid" id="A0A1E7EL44"/>
<sequence>MADIEIEVEDSNPETMKNTDNMNDVDIDGMEVEDETMKDVVGNMDVEDYTTELKKDVMDIDLLVDDLLKASKKAGEEIANKDVLLQIGLTGAGKTTTAHYLAGTKFEEEDVDGFAHYKPVELANENLTKFAVSGGAKSVTTTIQAVCVPFKRDDGRDDSITICDTPGFGDSKGVEQDISNGLGIIHALKGAASIKPVICIDQRTMDASQWLPLRKNLSTVIAMIGRESIDFSPFAYIFTRCEGKDKKRISKKLEGFRKVIQEDPNIEDSDILYALLTDMISKAKPGEAICIDPEETDDAPDTLKRLLSGSRLNNPAESFVNFCSKESMATLSVQVNILIHNLDISLKVANMDSAEAYLCKMIGLAKALSLPEVDQDVQKGIRLAKKFVTQLSSNIESLTARIFSDFGEMSGALSSKLHLLSKSASICNIVGMDFNCCSFINGITEGLISKIRQAISDVDPTVPQSAESLQQSITRFDSTVTLLQGLMDSDTIEKETSTMIEAIKNLIEPIFVALEVSLVSSDPTSTTLNETIDKVNFIVAMNNFFGLSKLSTLNLEFSEWVSGLDNILHNIDEKSQNCVTNLEDLDKSLDEELLGVKEWSYESLLKLNNSMEHKECRDFLQAVSSSESLSSAIDEDSTPDFKSMIRDFDDYVTKYSQQSTYFLQCKSQTVFDNVAGDMAGRVKEAKVIIESTDSVIEAMTTFEDIEPTIFKKAIQDLNDVKSRSEHFIEDSKKAPVRHSHDIRRGKTLAPTGEELAQTNRKKALLGWYKKCNELKVYWKKNGHCNVPQKDPKLGLWVFTQRQNKKRYEAGLKTAMNDEKLQHLSDMDFHWSVRKERESAVWDQRYEELKKFQEEHGHCRVSQRSGRLGIWVMEQRSKRIRSRNNKGRLEKLEEIGFFNS</sequence>
<feature type="domain" description="Helicase-associated" evidence="2">
    <location>
        <begin position="838"/>
        <end position="896"/>
    </location>
</feature>
<proteinExistence type="predicted"/>
<feature type="domain" description="Helicase-associated" evidence="2">
    <location>
        <begin position="767"/>
        <end position="828"/>
    </location>
</feature>
<dbReference type="PANTHER" id="PTHR33418">
    <property type="entry name" value="HELICASE-ASSOCIATED"/>
    <property type="match status" value="1"/>
</dbReference>
<gene>
    <name evidence="3" type="ORF">FRACYDRAFT_254152</name>
</gene>
<dbReference type="InterPro" id="IPR027417">
    <property type="entry name" value="P-loop_NTPase"/>
</dbReference>
<dbReference type="KEGG" id="fcy:FRACYDRAFT_254152"/>
<keyword evidence="4" id="KW-1185">Reference proteome</keyword>
<feature type="compositionally biased region" description="Acidic residues" evidence="1">
    <location>
        <begin position="1"/>
        <end position="12"/>
    </location>
</feature>
<dbReference type="EMBL" id="KV784405">
    <property type="protein sequence ID" value="OEU06604.1"/>
    <property type="molecule type" value="Genomic_DNA"/>
</dbReference>
<organism evidence="3 4">
    <name type="scientific">Fragilariopsis cylindrus CCMP1102</name>
    <dbReference type="NCBI Taxonomy" id="635003"/>
    <lineage>
        <taxon>Eukaryota</taxon>
        <taxon>Sar</taxon>
        <taxon>Stramenopiles</taxon>
        <taxon>Ochrophyta</taxon>
        <taxon>Bacillariophyta</taxon>
        <taxon>Bacillariophyceae</taxon>
        <taxon>Bacillariophycidae</taxon>
        <taxon>Bacillariales</taxon>
        <taxon>Bacillariaceae</taxon>
        <taxon>Fragilariopsis</taxon>
    </lineage>
</organism>
<dbReference type="Proteomes" id="UP000095751">
    <property type="component" value="Unassembled WGS sequence"/>
</dbReference>
<dbReference type="Gene3D" id="6.10.140.530">
    <property type="match status" value="2"/>
</dbReference>
<dbReference type="OrthoDB" id="2386367at2759"/>
<evidence type="ECO:0000256" key="1">
    <source>
        <dbReference type="SAM" id="MobiDB-lite"/>
    </source>
</evidence>
<dbReference type="SUPFAM" id="SSF52540">
    <property type="entry name" value="P-loop containing nucleoside triphosphate hydrolases"/>
    <property type="match status" value="1"/>
</dbReference>